<feature type="transmembrane region" description="Helical" evidence="1">
    <location>
        <begin position="167"/>
        <end position="185"/>
    </location>
</feature>
<gene>
    <name evidence="3" type="ORF">AVDCRST_MAG21-1862</name>
</gene>
<dbReference type="AlphaFoldDB" id="A0A6J4NAX5"/>
<keyword evidence="1" id="KW-0812">Transmembrane</keyword>
<keyword evidence="1" id="KW-0472">Membrane</keyword>
<name>A0A6J4NAX5_9ACTN</name>
<sequence length="197" mass="19944">MRRTSLSLPSSVTERFGCSTRLRWLLGSLTALALLLAAAAPGEAAAGAACPAPSPTTGRTSPQVGVVGQLRLGPDAYATGVEVTVTDGDGAVVRTAASDRCGRWRVPVGPPEAVAGTTVTVSGEPADLPDGVAFADVSVPATLSRTGDVVVELALMPDGADSAAPRWVTTLIGLGLLGAFLYPVIRTAQRSRPTPDA</sequence>
<evidence type="ECO:0000256" key="1">
    <source>
        <dbReference type="SAM" id="Phobius"/>
    </source>
</evidence>
<keyword evidence="2" id="KW-0732">Signal</keyword>
<reference evidence="3" key="1">
    <citation type="submission" date="2020-02" db="EMBL/GenBank/DDBJ databases">
        <authorList>
            <person name="Meier V. D."/>
        </authorList>
    </citation>
    <scope>NUCLEOTIDE SEQUENCE</scope>
    <source>
        <strain evidence="3">AVDCRST_MAG21</strain>
    </source>
</reference>
<proteinExistence type="predicted"/>
<evidence type="ECO:0000256" key="2">
    <source>
        <dbReference type="SAM" id="SignalP"/>
    </source>
</evidence>
<evidence type="ECO:0000313" key="3">
    <source>
        <dbReference type="EMBL" id="CAA9383365.1"/>
    </source>
</evidence>
<protein>
    <recommendedName>
        <fullName evidence="4">Bacterial Ig domain-containing protein</fullName>
    </recommendedName>
</protein>
<organism evidence="3">
    <name type="scientific">uncultured Nocardioidaceae bacterium</name>
    <dbReference type="NCBI Taxonomy" id="253824"/>
    <lineage>
        <taxon>Bacteria</taxon>
        <taxon>Bacillati</taxon>
        <taxon>Actinomycetota</taxon>
        <taxon>Actinomycetes</taxon>
        <taxon>Propionibacteriales</taxon>
        <taxon>Nocardioidaceae</taxon>
        <taxon>environmental samples</taxon>
    </lineage>
</organism>
<accession>A0A6J4NAX5</accession>
<dbReference type="EMBL" id="CADCUL010000156">
    <property type="protein sequence ID" value="CAA9383365.1"/>
    <property type="molecule type" value="Genomic_DNA"/>
</dbReference>
<feature type="chain" id="PRO_5038569228" description="Bacterial Ig domain-containing protein" evidence="2">
    <location>
        <begin position="34"/>
        <end position="197"/>
    </location>
</feature>
<keyword evidence="1" id="KW-1133">Transmembrane helix</keyword>
<evidence type="ECO:0008006" key="4">
    <source>
        <dbReference type="Google" id="ProtNLM"/>
    </source>
</evidence>
<feature type="signal peptide" evidence="2">
    <location>
        <begin position="1"/>
        <end position="33"/>
    </location>
</feature>